<evidence type="ECO:0000256" key="4">
    <source>
        <dbReference type="ARBA" id="ARBA00022519"/>
    </source>
</evidence>
<evidence type="ECO:0000256" key="9">
    <source>
        <dbReference type="RuleBase" id="RU369079"/>
    </source>
</evidence>
<keyword evidence="3" id="KW-1003">Cell membrane</keyword>
<evidence type="ECO:0000313" key="11">
    <source>
        <dbReference type="EMBL" id="KAA0013004.1"/>
    </source>
</evidence>
<feature type="transmembrane region" description="Helical" evidence="9">
    <location>
        <begin position="59"/>
        <end position="77"/>
    </location>
</feature>
<keyword evidence="6 9" id="KW-1133">Transmembrane helix</keyword>
<proteinExistence type="inferred from homology"/>
<dbReference type="EMBL" id="VTPY01000003">
    <property type="protein sequence ID" value="KAA0013004.1"/>
    <property type="molecule type" value="Genomic_DNA"/>
</dbReference>
<dbReference type="InterPro" id="IPR007387">
    <property type="entry name" value="TRAP_DctQ"/>
</dbReference>
<evidence type="ECO:0000256" key="1">
    <source>
        <dbReference type="ARBA" id="ARBA00004429"/>
    </source>
</evidence>
<name>A0A7V7G0T1_9GAMM</name>
<evidence type="ECO:0000256" key="8">
    <source>
        <dbReference type="ARBA" id="ARBA00038436"/>
    </source>
</evidence>
<dbReference type="Pfam" id="PF04290">
    <property type="entry name" value="DctQ"/>
    <property type="match status" value="1"/>
</dbReference>
<feature type="transmembrane region" description="Helical" evidence="9">
    <location>
        <begin position="98"/>
        <end position="119"/>
    </location>
</feature>
<dbReference type="PANTHER" id="PTHR35011:SF10">
    <property type="entry name" value="TRAP TRANSPORTER SMALL PERMEASE PROTEIN"/>
    <property type="match status" value="1"/>
</dbReference>
<evidence type="ECO:0000256" key="2">
    <source>
        <dbReference type="ARBA" id="ARBA00022448"/>
    </source>
</evidence>
<evidence type="ECO:0000256" key="3">
    <source>
        <dbReference type="ARBA" id="ARBA00022475"/>
    </source>
</evidence>
<protein>
    <recommendedName>
        <fullName evidence="9">TRAP transporter small permease protein</fullName>
    </recommendedName>
</protein>
<evidence type="ECO:0000256" key="6">
    <source>
        <dbReference type="ARBA" id="ARBA00022989"/>
    </source>
</evidence>
<comment type="subunit">
    <text evidence="9">The complex comprises the extracytoplasmic solute receptor protein and the two transmembrane proteins.</text>
</comment>
<dbReference type="Proteomes" id="UP000486760">
    <property type="component" value="Unassembled WGS sequence"/>
</dbReference>
<keyword evidence="5 9" id="KW-0812">Transmembrane</keyword>
<gene>
    <name evidence="11" type="ORF">F0A17_08815</name>
</gene>
<dbReference type="GO" id="GO:0005886">
    <property type="term" value="C:plasma membrane"/>
    <property type="evidence" value="ECO:0007669"/>
    <property type="project" value="UniProtKB-SubCell"/>
</dbReference>
<keyword evidence="2 9" id="KW-0813">Transport</keyword>
<accession>A0A7V7G0T1</accession>
<organism evidence="11 12">
    <name type="scientific">Billgrantia pellis</name>
    <dbReference type="NCBI Taxonomy" id="2606936"/>
    <lineage>
        <taxon>Bacteria</taxon>
        <taxon>Pseudomonadati</taxon>
        <taxon>Pseudomonadota</taxon>
        <taxon>Gammaproteobacteria</taxon>
        <taxon>Oceanospirillales</taxon>
        <taxon>Halomonadaceae</taxon>
        <taxon>Billgrantia</taxon>
    </lineage>
</organism>
<dbReference type="InterPro" id="IPR055348">
    <property type="entry name" value="DctQ"/>
</dbReference>
<evidence type="ECO:0000313" key="12">
    <source>
        <dbReference type="Proteomes" id="UP000486760"/>
    </source>
</evidence>
<reference evidence="11 12" key="1">
    <citation type="submission" date="2019-08" db="EMBL/GenBank/DDBJ databases">
        <title>Bioinformatics analysis of the strain L3 and L5.</title>
        <authorList>
            <person name="Li X."/>
        </authorList>
    </citation>
    <scope>NUCLEOTIDE SEQUENCE [LARGE SCALE GENOMIC DNA]</scope>
    <source>
        <strain evidence="11 12">L5</strain>
    </source>
</reference>
<dbReference type="PANTHER" id="PTHR35011">
    <property type="entry name" value="2,3-DIKETO-L-GULONATE TRAP TRANSPORTER SMALL PERMEASE PROTEIN YIAM"/>
    <property type="match status" value="1"/>
</dbReference>
<feature type="transmembrane region" description="Helical" evidence="9">
    <location>
        <begin position="139"/>
        <end position="159"/>
    </location>
</feature>
<dbReference type="GO" id="GO:0022857">
    <property type="term" value="F:transmembrane transporter activity"/>
    <property type="evidence" value="ECO:0007669"/>
    <property type="project" value="UniProtKB-UniRule"/>
</dbReference>
<evidence type="ECO:0000256" key="7">
    <source>
        <dbReference type="ARBA" id="ARBA00023136"/>
    </source>
</evidence>
<comment type="similarity">
    <text evidence="8 9">Belongs to the TRAP transporter small permease family.</text>
</comment>
<comment type="function">
    <text evidence="9">Part of the tripartite ATP-independent periplasmic (TRAP) transport system.</text>
</comment>
<feature type="domain" description="Tripartite ATP-independent periplasmic transporters DctQ component" evidence="10">
    <location>
        <begin position="37"/>
        <end position="166"/>
    </location>
</feature>
<dbReference type="GO" id="GO:0015740">
    <property type="term" value="P:C4-dicarboxylate transport"/>
    <property type="evidence" value="ECO:0007669"/>
    <property type="project" value="TreeGrafter"/>
</dbReference>
<comment type="caution">
    <text evidence="11">The sequence shown here is derived from an EMBL/GenBank/DDBJ whole genome shotgun (WGS) entry which is preliminary data.</text>
</comment>
<evidence type="ECO:0000256" key="5">
    <source>
        <dbReference type="ARBA" id="ARBA00022692"/>
    </source>
</evidence>
<dbReference type="AlphaFoldDB" id="A0A7V7G0T1"/>
<comment type="subcellular location">
    <subcellularLocation>
        <location evidence="1 9">Cell inner membrane</location>
        <topology evidence="1 9">Multi-pass membrane protein</topology>
    </subcellularLocation>
</comment>
<keyword evidence="12" id="KW-1185">Reference proteome</keyword>
<feature type="transmembrane region" description="Helical" evidence="9">
    <location>
        <begin position="21"/>
        <end position="47"/>
    </location>
</feature>
<evidence type="ECO:0000259" key="10">
    <source>
        <dbReference type="Pfam" id="PF04290"/>
    </source>
</evidence>
<keyword evidence="4 9" id="KW-0997">Cell inner membrane</keyword>
<sequence>MSPGVAPMNTPFSRAARWLEALYRVFGYLAALCIFIMLVVIVVQVVLRWSGMTLPGATNYAGYLMGASTFLAAAYTFHEGGHIRVGLLVERLGRFRPIGELWCLLVASGIAGFITWHAFDATYWSYRFGDVSSGQDAMPLWIPQALLALGSMAFTISIVDQLVRTLAALIRPVRIKSHGTHPVRSL</sequence>
<keyword evidence="7 9" id="KW-0472">Membrane</keyword>